<evidence type="ECO:0000259" key="8">
    <source>
        <dbReference type="Pfam" id="PF16923"/>
    </source>
</evidence>
<keyword evidence="5" id="KW-0472">Membrane</keyword>
<sequence>MTGSGRRSARSRIKSSTDGGDDRSLRIEKPKPHPQYQRDRSRDHSLIRIPSINLKALLGFGIVLFLLVLFLIHHLINPVERPQTPRVVTPFPAPKIMDLPQFQGGHKESLYWGTYRPNVYLGIRARTPQSLVAGLMWTGVKDGRFSMRHVCQDADELEKYGWMRHNGRDYGHQELVDQDMTLMTSFFKSKEDGSGYGGDWTVRIDVRNENSKLTEDLQQTAHLFFYLADEDGNALSLSRDLLDIHDNSLLAFGSRKDIGSWHLHLASMDDLEVHYSGFKTPHIHNLSDLVQQNLGAQVRKFGRLQLSDTSDDSSNILVFQISGSIPFRADIAFVSGTDLGGNSRLKDRLNSLTGTLLTTRLDEKEREFDDKFKNSFSLTDELDFESISIGKAAVANLIGGIGYFYGQSKISLPKTSDSLTFYGYSVAMTNSPRTYHVIGLISDDWSSNPLVNIFGMGLTEKISEGILTFRGIEEVANLRTPGAGCFEAEVVGEFDDHKELQFVALVIFLWTFWKNILCDAILQFKSGERYISYWPAELYTAVPSRPFFPRGFLWDEGFHQLLIWRWDIQICLDIVGHWLDLMNVEGWIPREQILGAEALSKVPEEFVLQHPTNGNPPTLFLVLRDLVFGMKKNKFTAAERDQISSFLERAFVRLEAWFQWFNTTQSGMATSSYFWHGRDNTTTRELNAKVWHHMELSSQETFSSGFDDYPRASHPGDEERHLDLRCWMLLAADCMYSISKLLRKEKELGKEYGSTAKLLSDFAILNQMHFDDAYGAYFDFGNHTEKVRLSWQEVGGTNHYATRELVQEVLERPRLRFVPHIGYVSLFPFMWRILPPDSLILEKQLDLISNRSILWTDYGLRSLSKTSSMYMKRNTEHDPPYWRGPIWMNMNYLILSSLHHYSKENGPYKDKAKTMYSDLRSNLIRNIVRNYQQTGYFWEQYDQKKGKGKGARVFTGWTSLVLLIMAEAYSEW</sequence>
<dbReference type="OrthoDB" id="410058at2759"/>
<dbReference type="InterPro" id="IPR031335">
    <property type="entry name" value="Glyco_hydro_63_C"/>
</dbReference>
<protein>
    <recommendedName>
        <fullName evidence="5">Mannosyl-oligosaccharide glucosidase</fullName>
        <ecNumber evidence="5">3.2.1.106</ecNumber>
    </recommendedName>
</protein>
<dbReference type="PANTHER" id="PTHR10412">
    <property type="entry name" value="MANNOSYL-OLIGOSACCHARIDE GLUCOSIDASE"/>
    <property type="match status" value="1"/>
</dbReference>
<dbReference type="Pfam" id="PF16923">
    <property type="entry name" value="Glyco_hydro_63N"/>
    <property type="match status" value="1"/>
</dbReference>
<feature type="transmembrane region" description="Helical" evidence="5">
    <location>
        <begin position="56"/>
        <end position="76"/>
    </location>
</feature>
<dbReference type="SUPFAM" id="SSF48208">
    <property type="entry name" value="Six-hairpin glycosidases"/>
    <property type="match status" value="1"/>
</dbReference>
<dbReference type="Gene3D" id="2.70.98.110">
    <property type="entry name" value="Glycosyl hydrolase family 63, N-terminal domain"/>
    <property type="match status" value="1"/>
</dbReference>
<dbReference type="PANTHER" id="PTHR10412:SF20">
    <property type="entry name" value="MANNOSYL-OLIGOSACCHARIDE GLUCOSIDASE GCS1"/>
    <property type="match status" value="1"/>
</dbReference>
<comment type="subcellular location">
    <subcellularLocation>
        <location evidence="5">Endoplasmic reticulum membrane</location>
        <topology evidence="5">Single-pass type II membrane protein</topology>
    </subcellularLocation>
</comment>
<keyword evidence="5" id="KW-1133">Transmembrane helix</keyword>
<keyword evidence="5" id="KW-0812">Transmembrane</keyword>
<feature type="domain" description="Glycosyl hydrolase family 63 N-terminal" evidence="8">
    <location>
        <begin position="109"/>
        <end position="270"/>
    </location>
</feature>
<dbReference type="GO" id="GO:0006487">
    <property type="term" value="P:protein N-linked glycosylation"/>
    <property type="evidence" value="ECO:0007669"/>
    <property type="project" value="UniProtKB-UniRule"/>
</dbReference>
<reference evidence="9" key="1">
    <citation type="submission" date="2019-11" db="EMBL/GenBank/DDBJ databases">
        <authorList>
            <person name="Liu Y."/>
            <person name="Hou J."/>
            <person name="Li T.-Q."/>
            <person name="Guan C.-H."/>
            <person name="Wu X."/>
            <person name="Wu H.-Z."/>
            <person name="Ling F."/>
            <person name="Zhang R."/>
            <person name="Shi X.-G."/>
            <person name="Ren J.-P."/>
            <person name="Chen E.-F."/>
            <person name="Sun J.-M."/>
        </authorList>
    </citation>
    <scope>NUCLEOTIDE SEQUENCE</scope>
    <source>
        <strain evidence="9">Adult_tree_wgs_1</strain>
        <tissue evidence="9">Leaves</tissue>
    </source>
</reference>
<dbReference type="GO" id="GO:0004573">
    <property type="term" value="F:Glc3Man9GlcNAc2 oligosaccharide glucosidase activity"/>
    <property type="evidence" value="ECO:0007669"/>
    <property type="project" value="UniProtKB-UniRule"/>
</dbReference>
<dbReference type="GO" id="GO:0005789">
    <property type="term" value="C:endoplasmic reticulum membrane"/>
    <property type="evidence" value="ECO:0007669"/>
    <property type="project" value="UniProtKB-SubCell"/>
</dbReference>
<feature type="region of interest" description="Disordered" evidence="6">
    <location>
        <begin position="1"/>
        <end position="42"/>
    </location>
</feature>
<keyword evidence="4 5" id="KW-0326">Glycosidase</keyword>
<accession>A0A834L8K3</accession>
<organism evidence="9 10">
    <name type="scientific">Rhododendron simsii</name>
    <name type="common">Sims's rhododendron</name>
    <dbReference type="NCBI Taxonomy" id="118357"/>
    <lineage>
        <taxon>Eukaryota</taxon>
        <taxon>Viridiplantae</taxon>
        <taxon>Streptophyta</taxon>
        <taxon>Embryophyta</taxon>
        <taxon>Tracheophyta</taxon>
        <taxon>Spermatophyta</taxon>
        <taxon>Magnoliopsida</taxon>
        <taxon>eudicotyledons</taxon>
        <taxon>Gunneridae</taxon>
        <taxon>Pentapetalae</taxon>
        <taxon>asterids</taxon>
        <taxon>Ericales</taxon>
        <taxon>Ericaceae</taxon>
        <taxon>Ericoideae</taxon>
        <taxon>Rhodoreae</taxon>
        <taxon>Rhododendron</taxon>
    </lineage>
</organism>
<dbReference type="FunFam" id="1.50.10.10:FF:000009">
    <property type="entry name" value="mannosyl-oligosaccharide glucosidase"/>
    <property type="match status" value="1"/>
</dbReference>
<gene>
    <name evidence="9" type="ORF">RHSIM_Rhsim12G0102000</name>
</gene>
<dbReference type="InterPro" id="IPR004888">
    <property type="entry name" value="Glycoside_hydrolase_63"/>
</dbReference>
<keyword evidence="10" id="KW-1185">Reference proteome</keyword>
<dbReference type="EC" id="3.2.1.106" evidence="5"/>
<feature type="domain" description="Glycosyl hydrolase family 63 C-terminal" evidence="7">
    <location>
        <begin position="526"/>
        <end position="967"/>
    </location>
</feature>
<comment type="caution">
    <text evidence="9">The sequence shown here is derived from an EMBL/GenBank/DDBJ whole genome shotgun (WGS) entry which is preliminary data.</text>
</comment>
<proteinExistence type="inferred from homology"/>
<comment type="pathway">
    <text evidence="1">Glycan metabolism; N-glycan degradation.</text>
</comment>
<dbReference type="EMBL" id="WJXA01000012">
    <property type="protein sequence ID" value="KAF7123141.1"/>
    <property type="molecule type" value="Genomic_DNA"/>
</dbReference>
<dbReference type="GO" id="GO:0009311">
    <property type="term" value="P:oligosaccharide metabolic process"/>
    <property type="evidence" value="ECO:0007669"/>
    <property type="project" value="UniProtKB-UniRule"/>
</dbReference>
<evidence type="ECO:0000259" key="7">
    <source>
        <dbReference type="Pfam" id="PF03200"/>
    </source>
</evidence>
<evidence type="ECO:0000256" key="4">
    <source>
        <dbReference type="ARBA" id="ARBA00023295"/>
    </source>
</evidence>
<dbReference type="Proteomes" id="UP000626092">
    <property type="component" value="Unassembled WGS sequence"/>
</dbReference>
<evidence type="ECO:0000256" key="3">
    <source>
        <dbReference type="ARBA" id="ARBA00022801"/>
    </source>
</evidence>
<evidence type="ECO:0000256" key="1">
    <source>
        <dbReference type="ARBA" id="ARBA00004740"/>
    </source>
</evidence>
<keyword evidence="3 5" id="KW-0378">Hydrolase</keyword>
<feature type="domain" description="Glycosyl hydrolase family 63 C-terminal" evidence="7">
    <location>
        <begin position="353"/>
        <end position="419"/>
    </location>
</feature>
<dbReference type="InterPro" id="IPR038518">
    <property type="entry name" value="Glyco_hydro_63N_sf"/>
</dbReference>
<evidence type="ECO:0000256" key="6">
    <source>
        <dbReference type="SAM" id="MobiDB-lite"/>
    </source>
</evidence>
<comment type="function">
    <text evidence="5">Cleaves the distal alpha 1,2-linked glucose residue from the Glc(3)Man(9)GlcNAc(2) oligosaccharide precursor.</text>
</comment>
<dbReference type="Pfam" id="PF03200">
    <property type="entry name" value="Glyco_hydro_63"/>
    <property type="match status" value="2"/>
</dbReference>
<evidence type="ECO:0000313" key="9">
    <source>
        <dbReference type="EMBL" id="KAF7123141.1"/>
    </source>
</evidence>
<comment type="catalytic activity">
    <reaction evidence="5">
        <text>N(4)-(alpha-D-Glc-(1-&gt;2)-alpha-D-Glc-(1-&gt;3)-alpha-D-Glc-(1-&gt;3)-alpha-D-Man-(1-&gt;2)-alpha-D-Man-(1-&gt;2)-alpha-D-Man-(1-&gt;3)-[alpha-D-Man-(1-&gt;2)-alpha-D-Man-(1-&gt;3)-[alpha-D-Man-(1-&gt;2)-alpha-D-Man-(1-&gt;6)]-alpha-D-Man-(1-&gt;6)]-beta-D-Man-(1-&gt;4)-beta-D-GlcNAc-(1-&gt;4)-beta-D-GlcNAc)-L-asparaginyl-[protein] + H2O = N(4)-(alpha-D-Glc-(1-&gt;3)-alpha-D-Glc-(1-&gt;3)-alpha-D-Man-(1-&gt;2)-alpha-D-Man-(1-&gt;2)-alpha-D-Man-(1-&gt;3)-[alpha-D-Man-(1-&gt;2)-alpha-D-Man-(1-&gt;3)-[alpha-D-Man-(1-&gt;2)-alpha-D-Man-(1-&gt;6)]-alpha-D-Man-(1-&gt;6)]-beta-D-Man-(1-&gt;4)-beta-D-GlcNAc-(1-&gt;4)-beta-D-GlcNAc)-L-asparaginyl-[protein] + beta-D-glucose</text>
        <dbReference type="Rhea" id="RHEA:55988"/>
        <dbReference type="Rhea" id="RHEA-COMP:12806"/>
        <dbReference type="Rhea" id="RHEA-COMP:14355"/>
        <dbReference type="ChEBI" id="CHEBI:15377"/>
        <dbReference type="ChEBI" id="CHEBI:15903"/>
        <dbReference type="ChEBI" id="CHEBI:59082"/>
        <dbReference type="ChEBI" id="CHEBI:132537"/>
        <dbReference type="EC" id="3.2.1.106"/>
    </reaction>
</comment>
<dbReference type="InterPro" id="IPR008928">
    <property type="entry name" value="6-hairpin_glycosidase_sf"/>
</dbReference>
<dbReference type="InterPro" id="IPR012341">
    <property type="entry name" value="6hp_glycosidase-like_sf"/>
</dbReference>
<evidence type="ECO:0000256" key="5">
    <source>
        <dbReference type="RuleBase" id="RU368089"/>
    </source>
</evidence>
<dbReference type="AlphaFoldDB" id="A0A834L8K3"/>
<dbReference type="FunFam" id="2.70.98.110:FF:000002">
    <property type="entry name" value="Mannosyl-oligosaccharide glucosidase GCS1"/>
    <property type="match status" value="1"/>
</dbReference>
<dbReference type="Gene3D" id="1.50.10.10">
    <property type="match status" value="1"/>
</dbReference>
<dbReference type="InterPro" id="IPR031631">
    <property type="entry name" value="Glyco_hydro_63N"/>
</dbReference>
<name>A0A834L8K3_RHOSS</name>
<keyword evidence="5" id="KW-0256">Endoplasmic reticulum</keyword>
<evidence type="ECO:0000313" key="10">
    <source>
        <dbReference type="Proteomes" id="UP000626092"/>
    </source>
</evidence>
<evidence type="ECO:0000256" key="2">
    <source>
        <dbReference type="ARBA" id="ARBA00010833"/>
    </source>
</evidence>
<comment type="similarity">
    <text evidence="2 5">Belongs to the glycosyl hydrolase 63 family.</text>
</comment>
<feature type="compositionally biased region" description="Basic and acidic residues" evidence="6">
    <location>
        <begin position="20"/>
        <end position="42"/>
    </location>
</feature>